<accession>A0A8T1MMJ7</accession>
<comment type="caution">
    <text evidence="3">The sequence shown here is derived from an EMBL/GenBank/DDBJ whole genome shotgun (WGS) entry which is preliminary data.</text>
</comment>
<feature type="compositionally biased region" description="Low complexity" evidence="1">
    <location>
        <begin position="281"/>
        <end position="291"/>
    </location>
</feature>
<feature type="transmembrane region" description="Helical" evidence="2">
    <location>
        <begin position="442"/>
        <end position="462"/>
    </location>
</feature>
<evidence type="ECO:0000256" key="1">
    <source>
        <dbReference type="SAM" id="MobiDB-lite"/>
    </source>
</evidence>
<name>A0A8T1MMJ7_CLOSI</name>
<reference evidence="3 4" key="1">
    <citation type="journal article" date="2018" name="Biotechnol. Adv.">
        <title>Improved genomic resources and new bioinformatic workflow for the carcinogenic parasite Clonorchis sinensis: Biotechnological implications.</title>
        <authorList>
            <person name="Wang D."/>
            <person name="Korhonen P.K."/>
            <person name="Gasser R.B."/>
            <person name="Young N.D."/>
        </authorList>
    </citation>
    <scope>NUCLEOTIDE SEQUENCE [LARGE SCALE GENOMIC DNA]</scope>
    <source>
        <strain evidence="3">Cs-k2</strain>
    </source>
</reference>
<keyword evidence="2" id="KW-0812">Transmembrane</keyword>
<feature type="compositionally biased region" description="Low complexity" evidence="1">
    <location>
        <begin position="208"/>
        <end position="220"/>
    </location>
</feature>
<keyword evidence="2" id="KW-0472">Membrane</keyword>
<organism evidence="3 4">
    <name type="scientific">Clonorchis sinensis</name>
    <name type="common">Chinese liver fluke</name>
    <dbReference type="NCBI Taxonomy" id="79923"/>
    <lineage>
        <taxon>Eukaryota</taxon>
        <taxon>Metazoa</taxon>
        <taxon>Spiralia</taxon>
        <taxon>Lophotrochozoa</taxon>
        <taxon>Platyhelminthes</taxon>
        <taxon>Trematoda</taxon>
        <taxon>Digenea</taxon>
        <taxon>Opisthorchiida</taxon>
        <taxon>Opisthorchiata</taxon>
        <taxon>Opisthorchiidae</taxon>
        <taxon>Clonorchis</taxon>
    </lineage>
</organism>
<protein>
    <submittedName>
        <fullName evidence="3">Uncharacterized protein</fullName>
    </submittedName>
</protein>
<evidence type="ECO:0000313" key="3">
    <source>
        <dbReference type="EMBL" id="KAG5450594.1"/>
    </source>
</evidence>
<evidence type="ECO:0000256" key="2">
    <source>
        <dbReference type="SAM" id="Phobius"/>
    </source>
</evidence>
<dbReference type="AlphaFoldDB" id="A0A8T1MMJ7"/>
<dbReference type="Proteomes" id="UP000286415">
    <property type="component" value="Unassembled WGS sequence"/>
</dbReference>
<feature type="transmembrane region" description="Helical" evidence="2">
    <location>
        <begin position="404"/>
        <end position="430"/>
    </location>
</feature>
<feature type="region of interest" description="Disordered" evidence="1">
    <location>
        <begin position="274"/>
        <end position="294"/>
    </location>
</feature>
<feature type="region of interest" description="Disordered" evidence="1">
    <location>
        <begin position="60"/>
        <end position="79"/>
    </location>
</feature>
<feature type="region of interest" description="Disordered" evidence="1">
    <location>
        <begin position="118"/>
        <end position="222"/>
    </location>
</feature>
<proteinExistence type="predicted"/>
<gene>
    <name evidence="3" type="ORF">CSKR_201231</name>
</gene>
<dbReference type="EMBL" id="NIRI02000042">
    <property type="protein sequence ID" value="KAG5450594.1"/>
    <property type="molecule type" value="Genomic_DNA"/>
</dbReference>
<evidence type="ECO:0000313" key="4">
    <source>
        <dbReference type="Proteomes" id="UP000286415"/>
    </source>
</evidence>
<sequence>MERSIPRGLHHSKSRIYENLQPICGNSSVSVDYPGSEPTRHTSPSTSCAYTGSILHGSLQSKKGYRRYRDKGNTGSHNVRRSIRSLHARYEDLCHLSDVSLKGLIIDTLVSLLRLHLSNSPPSSHRIKKDPEAYHRDHHKSRRTHASPSSNSKPPGIFVPDPSSRHGRLRNPPPALSESNGVLNTRVRRRNRLSPSVTAHREQLPLRSNPDSDSPSSDVSGMMQYPVSVSQADNKVFGDRTLNSAVSGNSRNNHYPRMPHLMSAHPKLTSSSVIHTHETPPSRLSSPSHSSRTQDPIIVPNKRAYSNNGCSTVILEQGNTEDFCEKLTMATYKPRPINRPLQPNDSFPKENMHYQPAYPASQDLLPQYGILKDEDVDKELGPQSDCCLASSDPLLYGPGKVDCIVATVFLVTFILCILVGTLLTLFHYVAGIEFNTINRGRVVGPVLIGLSPVPLLFLIFFACRAREKISTQVERMKATQSAREQIAYRQYQANMARSMTHNSENYSARPSFVA</sequence>
<keyword evidence="4" id="KW-1185">Reference proteome</keyword>
<reference evidence="3 4" key="2">
    <citation type="journal article" date="2021" name="Genomics">
        <title>High-quality reference genome for Clonorchis sinensis.</title>
        <authorList>
            <person name="Young N.D."/>
            <person name="Stroehlein A.J."/>
            <person name="Kinkar L."/>
            <person name="Wang T."/>
            <person name="Sohn W.M."/>
            <person name="Chang B.C.H."/>
            <person name="Kaur P."/>
            <person name="Weisz D."/>
            <person name="Dudchenko O."/>
            <person name="Aiden E.L."/>
            <person name="Korhonen P.K."/>
            <person name="Gasser R.B."/>
        </authorList>
    </citation>
    <scope>NUCLEOTIDE SEQUENCE [LARGE SCALE GENOMIC DNA]</scope>
    <source>
        <strain evidence="3">Cs-k2</strain>
    </source>
</reference>
<dbReference type="OrthoDB" id="6254345at2759"/>
<feature type="compositionally biased region" description="Basic residues" evidence="1">
    <location>
        <begin position="136"/>
        <end position="145"/>
    </location>
</feature>
<keyword evidence="2" id="KW-1133">Transmembrane helix</keyword>